<comment type="similarity">
    <text evidence="4">Belongs to the type-I 3-dehydroquinase family.</text>
</comment>
<feature type="binding site" evidence="4">
    <location>
        <position position="232"/>
    </location>
    <ligand>
        <name>3-dehydroquinate</name>
        <dbReference type="ChEBI" id="CHEBI:32364"/>
    </ligand>
</feature>
<comment type="caution">
    <text evidence="5">The sequence shown here is derived from an EMBL/GenBank/DDBJ whole genome shotgun (WGS) entry which is preliminary data.</text>
</comment>
<dbReference type="EC" id="4.2.1.10" evidence="4"/>
<keyword evidence="4" id="KW-0057">Aromatic amino acid biosynthesis</keyword>
<feature type="binding site" evidence="4">
    <location>
        <position position="236"/>
    </location>
    <ligand>
        <name>3-dehydroquinate</name>
        <dbReference type="ChEBI" id="CHEBI:32364"/>
    </ligand>
</feature>
<accession>A0ABS1IY28</accession>
<dbReference type="Gene3D" id="3.20.20.70">
    <property type="entry name" value="Aldolase class I"/>
    <property type="match status" value="1"/>
</dbReference>
<dbReference type="HAMAP" id="MF_00214">
    <property type="entry name" value="AroD"/>
    <property type="match status" value="1"/>
</dbReference>
<protein>
    <recommendedName>
        <fullName evidence="4">3-dehydroquinate dehydratase</fullName>
        <shortName evidence="4">3-dehydroquinase</shortName>
        <ecNumber evidence="4">4.2.1.10</ecNumber>
    </recommendedName>
    <alternativeName>
        <fullName evidence="4">Type I DHQase</fullName>
    </alternativeName>
    <alternativeName>
        <fullName evidence="4">Type I dehydroquinase</fullName>
        <shortName evidence="4">DHQ1</shortName>
    </alternativeName>
</protein>
<dbReference type="CDD" id="cd00502">
    <property type="entry name" value="DHQase_I"/>
    <property type="match status" value="1"/>
</dbReference>
<comment type="function">
    <text evidence="4">Involved in the third step of the chorismate pathway, which leads to the biosynthesis of aromatic amino acids. Catalyzes the cis-dehydration of 3-dehydroquinate (DHQ) and introduces the first double bond of the aromatic ring to yield 3-dehydroshikimate.</text>
</comment>
<reference evidence="5 6" key="1">
    <citation type="submission" date="2021-01" db="EMBL/GenBank/DDBJ databases">
        <title>Isolation and description of Catonella massiliensis sp. nov., a novel Catonella species, isolated from a stable periodontitis subject.</title>
        <authorList>
            <person name="Antezack A."/>
            <person name="Boxberger M."/>
            <person name="La Scola B."/>
            <person name="Monnet-Corti V."/>
        </authorList>
    </citation>
    <scope>NUCLEOTIDE SEQUENCE [LARGE SCALE GENOMIC DNA]</scope>
    <source>
        <strain evidence="5 6">Marseille-Q4567</strain>
    </source>
</reference>
<dbReference type="EMBL" id="JAEPRJ010000001">
    <property type="protein sequence ID" value="MBK5896801.1"/>
    <property type="molecule type" value="Genomic_DNA"/>
</dbReference>
<feature type="binding site" evidence="4">
    <location>
        <position position="82"/>
    </location>
    <ligand>
        <name>3-dehydroquinate</name>
        <dbReference type="ChEBI" id="CHEBI:32364"/>
    </ligand>
</feature>
<keyword evidence="6" id="KW-1185">Reference proteome</keyword>
<dbReference type="InterPro" id="IPR013785">
    <property type="entry name" value="Aldolase_TIM"/>
</dbReference>
<dbReference type="Pfam" id="PF01487">
    <property type="entry name" value="DHquinase_I"/>
    <property type="match status" value="1"/>
</dbReference>
<comment type="catalytic activity">
    <reaction evidence="1 4">
        <text>3-dehydroquinate = 3-dehydroshikimate + H2O</text>
        <dbReference type="Rhea" id="RHEA:21096"/>
        <dbReference type="ChEBI" id="CHEBI:15377"/>
        <dbReference type="ChEBI" id="CHEBI:16630"/>
        <dbReference type="ChEBI" id="CHEBI:32364"/>
        <dbReference type="EC" id="4.2.1.10"/>
    </reaction>
</comment>
<dbReference type="PANTHER" id="PTHR43699">
    <property type="entry name" value="3-DEHYDROQUINATE DEHYDRATASE"/>
    <property type="match status" value="1"/>
</dbReference>
<evidence type="ECO:0000256" key="4">
    <source>
        <dbReference type="HAMAP-Rule" id="MF_00214"/>
    </source>
</evidence>
<gene>
    <name evidence="4 5" type="primary">aroD</name>
    <name evidence="5" type="ORF">JJN12_03235</name>
</gene>
<evidence type="ECO:0000256" key="3">
    <source>
        <dbReference type="ARBA" id="ARBA00023270"/>
    </source>
</evidence>
<dbReference type="InterPro" id="IPR001381">
    <property type="entry name" value="DHquinase_I"/>
</dbReference>
<dbReference type="GO" id="GO:0003855">
    <property type="term" value="F:3-dehydroquinate dehydratase activity"/>
    <property type="evidence" value="ECO:0007669"/>
    <property type="project" value="UniProtKB-EC"/>
</dbReference>
<keyword evidence="2 4" id="KW-0456">Lyase</keyword>
<name>A0ABS1IY28_9FIRM</name>
<evidence type="ECO:0000256" key="2">
    <source>
        <dbReference type="ARBA" id="ARBA00023239"/>
    </source>
</evidence>
<keyword evidence="3 4" id="KW-0704">Schiff base</keyword>
<dbReference type="NCBIfam" id="TIGR01093">
    <property type="entry name" value="aroD"/>
    <property type="match status" value="1"/>
</dbReference>
<dbReference type="Proteomes" id="UP000604730">
    <property type="component" value="Unassembled WGS sequence"/>
</dbReference>
<organism evidence="5 6">
    <name type="scientific">Catonella massiliensis</name>
    <dbReference type="NCBI Taxonomy" id="2799636"/>
    <lineage>
        <taxon>Bacteria</taxon>
        <taxon>Bacillati</taxon>
        <taxon>Bacillota</taxon>
        <taxon>Clostridia</taxon>
        <taxon>Lachnospirales</taxon>
        <taxon>Lachnospiraceae</taxon>
        <taxon>Catonella</taxon>
    </lineage>
</organism>
<evidence type="ECO:0000313" key="6">
    <source>
        <dbReference type="Proteomes" id="UP000604730"/>
    </source>
</evidence>
<dbReference type="InterPro" id="IPR050146">
    <property type="entry name" value="Type-I_3-dehydroquinase"/>
</dbReference>
<comment type="subunit">
    <text evidence="4">Homodimer.</text>
</comment>
<dbReference type="SUPFAM" id="SSF51569">
    <property type="entry name" value="Aldolase"/>
    <property type="match status" value="1"/>
</dbReference>
<feature type="binding site" evidence="4">
    <location>
        <begin position="45"/>
        <end position="47"/>
    </location>
    <ligand>
        <name>3-dehydroquinate</name>
        <dbReference type="ChEBI" id="CHEBI:32364"/>
    </ligand>
</feature>
<feature type="active site" description="Schiff-base intermediate with substrate" evidence="4">
    <location>
        <position position="170"/>
    </location>
</feature>
<comment type="pathway">
    <text evidence="4">Metabolic intermediate biosynthesis; chorismate biosynthesis; chorismate from D-erythrose 4-phosphate and phosphoenolpyruvate: step 3/7.</text>
</comment>
<feature type="binding site" evidence="4">
    <location>
        <position position="213"/>
    </location>
    <ligand>
        <name>3-dehydroquinate</name>
        <dbReference type="ChEBI" id="CHEBI:32364"/>
    </ligand>
</feature>
<proteinExistence type="inferred from homology"/>
<evidence type="ECO:0000256" key="1">
    <source>
        <dbReference type="ARBA" id="ARBA00001864"/>
    </source>
</evidence>
<comment type="caution">
    <text evidence="4">Lacks conserved residue(s) required for the propagation of feature annotation.</text>
</comment>
<dbReference type="PANTHER" id="PTHR43699:SF1">
    <property type="entry name" value="3-DEHYDROQUINATE DEHYDRATASE"/>
    <property type="match status" value="1"/>
</dbReference>
<dbReference type="RefSeq" id="WP_208428350.1">
    <property type="nucleotide sequence ID" value="NZ_JAEPRJ010000001.1"/>
</dbReference>
<sequence>MDVTVRNLTIGEGKPKICVLVMGKSKEEVLKEAKKAVENSADLIEWRADRLTEREFDEDFHNEILSEMREIVGDMPIIYTFRTLLEGGKEIENEKYKDLILSVANAGITDLIDVEIFSFKLKARDIIDEIHSFTDVKVIGSYHDFEGTPDTAELVYRLSVIDNCNADILKIATMPHKKKDVMRIMTATILTYTRPNPKPIISIAMGSMGRVTRLLGEFTGSSITFASIGNESAPGQMEINEVREILDRLDKVL</sequence>
<keyword evidence="4" id="KW-0028">Amino-acid biosynthesis</keyword>
<evidence type="ECO:0000313" key="5">
    <source>
        <dbReference type="EMBL" id="MBK5896801.1"/>
    </source>
</evidence>
<feature type="active site" description="Proton donor/acceptor" evidence="4">
    <location>
        <position position="143"/>
    </location>
</feature>